<evidence type="ECO:0000256" key="2">
    <source>
        <dbReference type="ARBA" id="ARBA00007430"/>
    </source>
</evidence>
<feature type="transmembrane region" description="Helical" evidence="7">
    <location>
        <begin position="139"/>
        <end position="165"/>
    </location>
</feature>
<organism evidence="8">
    <name type="scientific">freshwater metagenome</name>
    <dbReference type="NCBI Taxonomy" id="449393"/>
    <lineage>
        <taxon>unclassified sequences</taxon>
        <taxon>metagenomes</taxon>
        <taxon>ecological metagenomes</taxon>
    </lineage>
</organism>
<keyword evidence="3" id="KW-1003">Cell membrane</keyword>
<keyword evidence="6 7" id="KW-0472">Membrane</keyword>
<dbReference type="EMBL" id="CAFAAB010000021">
    <property type="protein sequence ID" value="CAB4777731.1"/>
    <property type="molecule type" value="Genomic_DNA"/>
</dbReference>
<feature type="transmembrane region" description="Helical" evidence="7">
    <location>
        <begin position="114"/>
        <end position="133"/>
    </location>
</feature>
<evidence type="ECO:0000256" key="4">
    <source>
        <dbReference type="ARBA" id="ARBA00022692"/>
    </source>
</evidence>
<evidence type="ECO:0000313" key="8">
    <source>
        <dbReference type="EMBL" id="CAB4777731.1"/>
    </source>
</evidence>
<gene>
    <name evidence="8" type="ORF">UFOPK2958_00305</name>
</gene>
<evidence type="ECO:0000256" key="1">
    <source>
        <dbReference type="ARBA" id="ARBA00004651"/>
    </source>
</evidence>
<proteinExistence type="inferred from homology"/>
<comment type="subcellular location">
    <subcellularLocation>
        <location evidence="1">Cell membrane</location>
        <topology evidence="1">Multi-pass membrane protein</topology>
    </subcellularLocation>
</comment>
<feature type="transmembrane region" description="Helical" evidence="7">
    <location>
        <begin position="27"/>
        <end position="49"/>
    </location>
</feature>
<name>A0A6J6VYQ2_9ZZZZ</name>
<dbReference type="AlphaFoldDB" id="A0A6J6VYQ2"/>
<evidence type="ECO:0000256" key="3">
    <source>
        <dbReference type="ARBA" id="ARBA00022475"/>
    </source>
</evidence>
<dbReference type="PANTHER" id="PTHR30250">
    <property type="entry name" value="PST FAMILY PREDICTED COLANIC ACID TRANSPORTER"/>
    <property type="match status" value="1"/>
</dbReference>
<sequence length="196" mass="21359">MVVIEIGASYVVDLFAGVQYEAAVTPLRILCLALLASFIFPCLTALSVSRGIQRKLVRVTLAMLVINVVANAAVIPRFGISGCAWATVSSEFVGVVAILLVINRELDLRPRDYLRPMPALAAGIGSLAVLWPINHFRPTSLLGFCGDLVLAGLIFLVILTLLAGLPQTIQSLVVRDRNSRTLRWLGFRDPWVNVKH</sequence>
<evidence type="ECO:0000256" key="5">
    <source>
        <dbReference type="ARBA" id="ARBA00022989"/>
    </source>
</evidence>
<evidence type="ECO:0000256" key="6">
    <source>
        <dbReference type="ARBA" id="ARBA00023136"/>
    </source>
</evidence>
<accession>A0A6J6VYQ2</accession>
<dbReference type="PANTHER" id="PTHR30250:SF10">
    <property type="entry name" value="LIPOPOLYSACCHARIDE BIOSYNTHESIS PROTEIN WZXC"/>
    <property type="match status" value="1"/>
</dbReference>
<dbReference type="InterPro" id="IPR050833">
    <property type="entry name" value="Poly_Biosynth_Transport"/>
</dbReference>
<feature type="transmembrane region" description="Helical" evidence="7">
    <location>
        <begin position="56"/>
        <end position="78"/>
    </location>
</feature>
<keyword evidence="4 7" id="KW-0812">Transmembrane</keyword>
<protein>
    <submittedName>
        <fullName evidence="8">Unannotated protein</fullName>
    </submittedName>
</protein>
<comment type="similarity">
    <text evidence="2">Belongs to the polysaccharide synthase family.</text>
</comment>
<dbReference type="GO" id="GO:0005886">
    <property type="term" value="C:plasma membrane"/>
    <property type="evidence" value="ECO:0007669"/>
    <property type="project" value="UniProtKB-SubCell"/>
</dbReference>
<feature type="transmembrane region" description="Helical" evidence="7">
    <location>
        <begin position="84"/>
        <end position="102"/>
    </location>
</feature>
<keyword evidence="5 7" id="KW-1133">Transmembrane helix</keyword>
<evidence type="ECO:0000256" key="7">
    <source>
        <dbReference type="SAM" id="Phobius"/>
    </source>
</evidence>
<reference evidence="8" key="1">
    <citation type="submission" date="2020-05" db="EMBL/GenBank/DDBJ databases">
        <authorList>
            <person name="Chiriac C."/>
            <person name="Salcher M."/>
            <person name="Ghai R."/>
            <person name="Kavagutti S V."/>
        </authorList>
    </citation>
    <scope>NUCLEOTIDE SEQUENCE</scope>
</reference>